<dbReference type="Proteomes" id="UP000054010">
    <property type="component" value="Unassembled WGS sequence"/>
</dbReference>
<sequence length="431" mass="46816">MGQRFASTGPIVGLLLIFIALAWLYNLSIPLGEGPDEPGHLAYGLFLVREHQLPVQRATQAESDVPGEGHQPPLAYLLTTPALAWLPPEQQHLALRANPDFIWAGGDEAAAFLHRPQTTWPEQAWAWRLARLASTLAGACTVLCTYLAARQLWPGKRSTPLLAAACVAFNPQFLFIAALVSNDTLLAALSAAVLWICLRVVRAAQPSRIGAFLLLGLLFGLALLTKQSALLLGPLILWAAWRNAGGDLRRMGRSSMAWGGTALLVAGGWYWRNQQLYGDPFAAALFRSHFASQPFAWGDPAAWSGGLSQLVGSFWARFGWMNIHPPDWALWFYWAIMGLALRGWLRPSRDPATQLWAGPLILLGMSAVWLLSFVATTGLVAWQGRLFFPAISAVGLVLAGGMARTRLGWGVAAIMLGMAIFMPYGVIGVGY</sequence>
<dbReference type="STRING" id="765420.OSCT_2587"/>
<keyword evidence="3" id="KW-0328">Glycosyltransferase</keyword>
<reference evidence="10 11" key="1">
    <citation type="journal article" date="2011" name="J. Bacteriol.">
        <title>Draft genome sequence of the anoxygenic filamentous phototrophic bacterium Oscillochloris trichoides subsp. DG-6.</title>
        <authorList>
            <person name="Kuznetsov B.B."/>
            <person name="Ivanovsky R.N."/>
            <person name="Keppen O.I."/>
            <person name="Sukhacheva M.V."/>
            <person name="Bumazhkin B.K."/>
            <person name="Patutina E.O."/>
            <person name="Beletsky A.V."/>
            <person name="Mardanov A.V."/>
            <person name="Baslerov R.V."/>
            <person name="Panteleeva A.N."/>
            <person name="Kolganova T.V."/>
            <person name="Ravin N.V."/>
            <person name="Skryabin K.G."/>
        </authorList>
    </citation>
    <scope>NUCLEOTIDE SEQUENCE [LARGE SCALE GENOMIC DNA]</scope>
    <source>
        <strain evidence="10 11">DG-6</strain>
    </source>
</reference>
<feature type="transmembrane region" description="Helical" evidence="8">
    <location>
        <begin position="213"/>
        <end position="241"/>
    </location>
</feature>
<organism evidence="10 11">
    <name type="scientific">Oscillochloris trichoides DG-6</name>
    <dbReference type="NCBI Taxonomy" id="765420"/>
    <lineage>
        <taxon>Bacteria</taxon>
        <taxon>Bacillati</taxon>
        <taxon>Chloroflexota</taxon>
        <taxon>Chloroflexia</taxon>
        <taxon>Chloroflexales</taxon>
        <taxon>Chloroflexineae</taxon>
        <taxon>Oscillochloridaceae</taxon>
        <taxon>Oscillochloris</taxon>
    </lineage>
</organism>
<gene>
    <name evidence="10" type="ORF">OSCT_2587</name>
</gene>
<keyword evidence="6 8" id="KW-1133">Transmembrane helix</keyword>
<accession>E1IGY6</accession>
<keyword evidence="11" id="KW-1185">Reference proteome</keyword>
<proteinExistence type="predicted"/>
<dbReference type="PANTHER" id="PTHR33908">
    <property type="entry name" value="MANNOSYLTRANSFERASE YKCB-RELATED"/>
    <property type="match status" value="1"/>
</dbReference>
<feature type="transmembrane region" description="Helical" evidence="8">
    <location>
        <begin position="328"/>
        <end position="345"/>
    </location>
</feature>
<feature type="domain" description="Glycosyltransferase RgtA/B/C/D-like" evidence="9">
    <location>
        <begin position="130"/>
        <end position="263"/>
    </location>
</feature>
<dbReference type="eggNOG" id="COG1928">
    <property type="taxonomic scope" value="Bacteria"/>
</dbReference>
<keyword evidence="5 8" id="KW-0812">Transmembrane</keyword>
<evidence type="ECO:0000259" key="9">
    <source>
        <dbReference type="Pfam" id="PF13231"/>
    </source>
</evidence>
<feature type="transmembrane region" description="Helical" evidence="8">
    <location>
        <begin position="357"/>
        <end position="380"/>
    </location>
</feature>
<keyword evidence="2" id="KW-1003">Cell membrane</keyword>
<dbReference type="GO" id="GO:0016763">
    <property type="term" value="F:pentosyltransferase activity"/>
    <property type="evidence" value="ECO:0007669"/>
    <property type="project" value="TreeGrafter"/>
</dbReference>
<keyword evidence="4" id="KW-0808">Transferase</keyword>
<dbReference type="EMBL" id="ADVR01000112">
    <property type="protein sequence ID" value="EFO79461.1"/>
    <property type="molecule type" value="Genomic_DNA"/>
</dbReference>
<feature type="transmembrane region" description="Helical" evidence="8">
    <location>
        <begin position="386"/>
        <end position="403"/>
    </location>
</feature>
<evidence type="ECO:0000256" key="3">
    <source>
        <dbReference type="ARBA" id="ARBA00022676"/>
    </source>
</evidence>
<evidence type="ECO:0000313" key="10">
    <source>
        <dbReference type="EMBL" id="EFO79461.1"/>
    </source>
</evidence>
<evidence type="ECO:0000256" key="5">
    <source>
        <dbReference type="ARBA" id="ARBA00022692"/>
    </source>
</evidence>
<evidence type="ECO:0000256" key="7">
    <source>
        <dbReference type="ARBA" id="ARBA00023136"/>
    </source>
</evidence>
<evidence type="ECO:0000313" key="11">
    <source>
        <dbReference type="Proteomes" id="UP000054010"/>
    </source>
</evidence>
<evidence type="ECO:0000256" key="8">
    <source>
        <dbReference type="SAM" id="Phobius"/>
    </source>
</evidence>
<dbReference type="InterPro" id="IPR038731">
    <property type="entry name" value="RgtA/B/C-like"/>
</dbReference>
<feature type="transmembrane region" description="Helical" evidence="8">
    <location>
        <begin position="410"/>
        <end position="430"/>
    </location>
</feature>
<dbReference type="HOGENOM" id="CLU_031115_0_0_0"/>
<evidence type="ECO:0000256" key="1">
    <source>
        <dbReference type="ARBA" id="ARBA00004651"/>
    </source>
</evidence>
<feature type="transmembrane region" description="Helical" evidence="8">
    <location>
        <begin position="129"/>
        <end position="149"/>
    </location>
</feature>
<comment type="caution">
    <text evidence="10">The sequence shown here is derived from an EMBL/GenBank/DDBJ whole genome shotgun (WGS) entry which is preliminary data.</text>
</comment>
<protein>
    <recommendedName>
        <fullName evidence="9">Glycosyltransferase RgtA/B/C/D-like domain-containing protein</fullName>
    </recommendedName>
</protein>
<dbReference type="AlphaFoldDB" id="E1IGY6"/>
<keyword evidence="7 8" id="KW-0472">Membrane</keyword>
<feature type="transmembrane region" description="Helical" evidence="8">
    <location>
        <begin position="7"/>
        <end position="25"/>
    </location>
</feature>
<dbReference type="GO" id="GO:0009103">
    <property type="term" value="P:lipopolysaccharide biosynthetic process"/>
    <property type="evidence" value="ECO:0007669"/>
    <property type="project" value="UniProtKB-ARBA"/>
</dbReference>
<evidence type="ECO:0000256" key="6">
    <source>
        <dbReference type="ARBA" id="ARBA00022989"/>
    </source>
</evidence>
<evidence type="ECO:0000256" key="2">
    <source>
        <dbReference type="ARBA" id="ARBA00022475"/>
    </source>
</evidence>
<dbReference type="InterPro" id="IPR050297">
    <property type="entry name" value="LipidA_mod_glycosyltrf_83"/>
</dbReference>
<dbReference type="Pfam" id="PF13231">
    <property type="entry name" value="PMT_2"/>
    <property type="match status" value="1"/>
</dbReference>
<dbReference type="PANTHER" id="PTHR33908:SF11">
    <property type="entry name" value="MEMBRANE PROTEIN"/>
    <property type="match status" value="1"/>
</dbReference>
<evidence type="ECO:0000256" key="4">
    <source>
        <dbReference type="ARBA" id="ARBA00022679"/>
    </source>
</evidence>
<comment type="subcellular location">
    <subcellularLocation>
        <location evidence="1">Cell membrane</location>
        <topology evidence="1">Multi-pass membrane protein</topology>
    </subcellularLocation>
</comment>
<dbReference type="GO" id="GO:0005886">
    <property type="term" value="C:plasma membrane"/>
    <property type="evidence" value="ECO:0007669"/>
    <property type="project" value="UniProtKB-SubCell"/>
</dbReference>
<feature type="transmembrane region" description="Helical" evidence="8">
    <location>
        <begin position="185"/>
        <end position="201"/>
    </location>
</feature>
<name>E1IGY6_9CHLR</name>